<dbReference type="GO" id="GO:0005524">
    <property type="term" value="F:ATP binding"/>
    <property type="evidence" value="ECO:0007669"/>
    <property type="project" value="UniProtKB-KW"/>
</dbReference>
<dbReference type="PANTHER" id="PTHR32071:SF77">
    <property type="entry name" value="TRANSCRIPTIONAL REGULATORY PROTEIN"/>
    <property type="match status" value="1"/>
</dbReference>
<organism evidence="8 9">
    <name type="scientific">Bordetella genomosp. 1</name>
    <dbReference type="NCBI Taxonomy" id="1395607"/>
    <lineage>
        <taxon>Bacteria</taxon>
        <taxon>Pseudomonadati</taxon>
        <taxon>Pseudomonadota</taxon>
        <taxon>Betaproteobacteria</taxon>
        <taxon>Burkholderiales</taxon>
        <taxon>Alcaligenaceae</taxon>
        <taxon>Bordetella</taxon>
    </lineage>
</organism>
<dbReference type="Proteomes" id="UP000217005">
    <property type="component" value="Unassembled WGS sequence"/>
</dbReference>
<dbReference type="PROSITE" id="PS50045">
    <property type="entry name" value="SIGMA54_INTERACT_4"/>
    <property type="match status" value="1"/>
</dbReference>
<evidence type="ECO:0000256" key="3">
    <source>
        <dbReference type="ARBA" id="ARBA00023015"/>
    </source>
</evidence>
<accession>A0A261SSY9</accession>
<sequence length="625" mass="66787">MARNPPPGLATARLLFAEQGAVPGGSVAEPILRSWRRCADLGHDMRAQRPQEPITQSELRVAQERNEALRRMCRPALDMLAACPQGRDGLVILTDAQGLVLDTRGDPAFASRASRVALMPGARWDESMAGTNAIGTALVEGRALSVHGGEHFFEPNHILTCSAVPVSDARGRLLGVLDLSGPARDMPRTLARVRQAVDLAEHAVFEHDYAHCTLLGLHGDPTRLATPAEAVLAFEGERLVGANRHALAWLALDAAALGVLRYHDLFEGALHEALALRQSPDGRRWHARLRAPLRPLPQAPARTPPAAAPARTPGSPRIEPAAVFDDATRMALARAVRMQDAGVAVLLQGETGTGKEVFARAMHARSARAGKPFVAVNCAALPEALIEAELFGYEDGAFTGARRHGSKGLLRQAEGGVLFLDEIGDMPLALQARLLRVLQAREVTPLGGAQAVPLDFALICATHRPLAADDASAPVRPDLYFRIAEYTVALAPLRARGDRARLVRQLWHGLAEDIALPPELEARLAAQPWPGNFRQMVSVLRALAVLASESGAVRADMLPDGLAVATAATATQSGPGDTLQTLAAARIDAVLAQCEGNVSQAARLLGVHRSTLYRRQGRPARKRVA</sequence>
<feature type="region of interest" description="Disordered" evidence="6">
    <location>
        <begin position="293"/>
        <end position="319"/>
    </location>
</feature>
<dbReference type="Pfam" id="PF02954">
    <property type="entry name" value="HTH_8"/>
    <property type="match status" value="1"/>
</dbReference>
<dbReference type="SMART" id="SM00382">
    <property type="entry name" value="AAA"/>
    <property type="match status" value="1"/>
</dbReference>
<dbReference type="InterPro" id="IPR025662">
    <property type="entry name" value="Sigma_54_int_dom_ATP-bd_1"/>
</dbReference>
<dbReference type="InterPro" id="IPR058031">
    <property type="entry name" value="AAA_lid_NorR"/>
</dbReference>
<proteinExistence type="predicted"/>
<dbReference type="SUPFAM" id="SSF52540">
    <property type="entry name" value="P-loop containing nucleoside triphosphate hydrolases"/>
    <property type="match status" value="1"/>
</dbReference>
<evidence type="ECO:0000256" key="5">
    <source>
        <dbReference type="ARBA" id="ARBA00023163"/>
    </source>
</evidence>
<evidence type="ECO:0000313" key="9">
    <source>
        <dbReference type="Proteomes" id="UP000217005"/>
    </source>
</evidence>
<dbReference type="SUPFAM" id="SSF55781">
    <property type="entry name" value="GAF domain-like"/>
    <property type="match status" value="1"/>
</dbReference>
<name>A0A261SSY9_9BORD</name>
<reference evidence="8 9" key="1">
    <citation type="submission" date="2017-05" db="EMBL/GenBank/DDBJ databases">
        <title>Complete and WGS of Bordetella genogroups.</title>
        <authorList>
            <person name="Spilker T."/>
            <person name="LiPuma J."/>
        </authorList>
    </citation>
    <scope>NUCLEOTIDE SEQUENCE [LARGE SCALE GENOMIC DNA]</scope>
    <source>
        <strain evidence="8 9">AU17610</strain>
    </source>
</reference>
<keyword evidence="2" id="KW-0067">ATP-binding</keyword>
<keyword evidence="5" id="KW-0804">Transcription</keyword>
<evidence type="ECO:0000259" key="7">
    <source>
        <dbReference type="PROSITE" id="PS50045"/>
    </source>
</evidence>
<dbReference type="InterPro" id="IPR002197">
    <property type="entry name" value="HTH_Fis"/>
</dbReference>
<feature type="domain" description="Sigma-54 factor interaction" evidence="7">
    <location>
        <begin position="332"/>
        <end position="545"/>
    </location>
</feature>
<dbReference type="Gene3D" id="3.40.50.300">
    <property type="entry name" value="P-loop containing nucleotide triphosphate hydrolases"/>
    <property type="match status" value="1"/>
</dbReference>
<protein>
    <submittedName>
        <fullName evidence="8">Sigma-54-dependent Fis family transcriptional regulator</fullName>
    </submittedName>
</protein>
<dbReference type="Gene3D" id="3.30.450.40">
    <property type="match status" value="1"/>
</dbReference>
<dbReference type="Pfam" id="PF01590">
    <property type="entry name" value="GAF"/>
    <property type="match status" value="1"/>
</dbReference>
<dbReference type="Gene3D" id="1.10.8.60">
    <property type="match status" value="1"/>
</dbReference>
<keyword evidence="3" id="KW-0805">Transcription regulation</keyword>
<comment type="caution">
    <text evidence="8">The sequence shown here is derived from an EMBL/GenBank/DDBJ whole genome shotgun (WGS) entry which is preliminary data.</text>
</comment>
<dbReference type="InterPro" id="IPR002078">
    <property type="entry name" value="Sigma_54_int"/>
</dbReference>
<dbReference type="Pfam" id="PF00158">
    <property type="entry name" value="Sigma54_activat"/>
    <property type="match status" value="1"/>
</dbReference>
<dbReference type="OrthoDB" id="9761705at2"/>
<dbReference type="PROSITE" id="PS00675">
    <property type="entry name" value="SIGMA54_INTERACT_1"/>
    <property type="match status" value="1"/>
</dbReference>
<evidence type="ECO:0000256" key="6">
    <source>
        <dbReference type="SAM" id="MobiDB-lite"/>
    </source>
</evidence>
<dbReference type="FunFam" id="3.40.50.300:FF:000006">
    <property type="entry name" value="DNA-binding transcriptional regulator NtrC"/>
    <property type="match status" value="1"/>
</dbReference>
<dbReference type="EMBL" id="NEVL01000001">
    <property type="protein sequence ID" value="OZI40499.1"/>
    <property type="molecule type" value="Genomic_DNA"/>
</dbReference>
<feature type="compositionally biased region" description="Pro residues" evidence="6">
    <location>
        <begin position="294"/>
        <end position="307"/>
    </location>
</feature>
<dbReference type="InterPro" id="IPR027417">
    <property type="entry name" value="P-loop_NTPase"/>
</dbReference>
<dbReference type="GO" id="GO:0006355">
    <property type="term" value="P:regulation of DNA-templated transcription"/>
    <property type="evidence" value="ECO:0007669"/>
    <property type="project" value="InterPro"/>
</dbReference>
<dbReference type="InterPro" id="IPR003018">
    <property type="entry name" value="GAF"/>
</dbReference>
<dbReference type="SUPFAM" id="SSF46689">
    <property type="entry name" value="Homeodomain-like"/>
    <property type="match status" value="1"/>
</dbReference>
<dbReference type="Pfam" id="PF25601">
    <property type="entry name" value="AAA_lid_14"/>
    <property type="match status" value="1"/>
</dbReference>
<evidence type="ECO:0000256" key="4">
    <source>
        <dbReference type="ARBA" id="ARBA00023125"/>
    </source>
</evidence>
<evidence type="ECO:0000256" key="1">
    <source>
        <dbReference type="ARBA" id="ARBA00022741"/>
    </source>
</evidence>
<dbReference type="AlphaFoldDB" id="A0A261SSY9"/>
<keyword evidence="4" id="KW-0238">DNA-binding</keyword>
<gene>
    <name evidence="8" type="ORF">CEG14_01660</name>
</gene>
<dbReference type="GO" id="GO:0043565">
    <property type="term" value="F:sequence-specific DNA binding"/>
    <property type="evidence" value="ECO:0007669"/>
    <property type="project" value="InterPro"/>
</dbReference>
<dbReference type="RefSeq" id="WP_094824617.1">
    <property type="nucleotide sequence ID" value="NZ_NEVL01000001.1"/>
</dbReference>
<keyword evidence="1" id="KW-0547">Nucleotide-binding</keyword>
<evidence type="ECO:0000256" key="2">
    <source>
        <dbReference type="ARBA" id="ARBA00022840"/>
    </source>
</evidence>
<dbReference type="InterPro" id="IPR029016">
    <property type="entry name" value="GAF-like_dom_sf"/>
</dbReference>
<evidence type="ECO:0000313" key="8">
    <source>
        <dbReference type="EMBL" id="OZI40499.1"/>
    </source>
</evidence>
<dbReference type="InterPro" id="IPR003593">
    <property type="entry name" value="AAA+_ATPase"/>
</dbReference>
<dbReference type="InterPro" id="IPR009057">
    <property type="entry name" value="Homeodomain-like_sf"/>
</dbReference>
<dbReference type="Gene3D" id="1.10.10.60">
    <property type="entry name" value="Homeodomain-like"/>
    <property type="match status" value="1"/>
</dbReference>
<dbReference type="CDD" id="cd00009">
    <property type="entry name" value="AAA"/>
    <property type="match status" value="1"/>
</dbReference>
<dbReference type="PANTHER" id="PTHR32071">
    <property type="entry name" value="TRANSCRIPTIONAL REGULATORY PROTEIN"/>
    <property type="match status" value="1"/>
</dbReference>